<name>A0AAV5JYY0_9ROSI</name>
<comment type="caution">
    <text evidence="1">The sequence shown here is derived from an EMBL/GenBank/DDBJ whole genome shotgun (WGS) entry which is preliminary data.</text>
</comment>
<dbReference type="Proteomes" id="UP001054252">
    <property type="component" value="Unassembled WGS sequence"/>
</dbReference>
<organism evidence="1 2">
    <name type="scientific">Rubroshorea leprosula</name>
    <dbReference type="NCBI Taxonomy" id="152421"/>
    <lineage>
        <taxon>Eukaryota</taxon>
        <taxon>Viridiplantae</taxon>
        <taxon>Streptophyta</taxon>
        <taxon>Embryophyta</taxon>
        <taxon>Tracheophyta</taxon>
        <taxon>Spermatophyta</taxon>
        <taxon>Magnoliopsida</taxon>
        <taxon>eudicotyledons</taxon>
        <taxon>Gunneridae</taxon>
        <taxon>Pentapetalae</taxon>
        <taxon>rosids</taxon>
        <taxon>malvids</taxon>
        <taxon>Malvales</taxon>
        <taxon>Dipterocarpaceae</taxon>
        <taxon>Rubroshorea</taxon>
    </lineage>
</organism>
<evidence type="ECO:0000313" key="1">
    <source>
        <dbReference type="EMBL" id="GKV17728.1"/>
    </source>
</evidence>
<keyword evidence="2" id="KW-1185">Reference proteome</keyword>
<sequence length="76" mass="9084">MARYGISFQLYGLFDYLSVNNPKFYRKRKKNARRVGQCRRLHIQAAVRALPYYEMKWVLPVAFNLDLQHLVSSFTK</sequence>
<protein>
    <submittedName>
        <fullName evidence="1">Uncharacterized protein</fullName>
    </submittedName>
</protein>
<reference evidence="1 2" key="1">
    <citation type="journal article" date="2021" name="Commun. Biol.">
        <title>The genome of Shorea leprosula (Dipterocarpaceae) highlights the ecological relevance of drought in aseasonal tropical rainforests.</title>
        <authorList>
            <person name="Ng K.K.S."/>
            <person name="Kobayashi M.J."/>
            <person name="Fawcett J.A."/>
            <person name="Hatakeyama M."/>
            <person name="Paape T."/>
            <person name="Ng C.H."/>
            <person name="Ang C.C."/>
            <person name="Tnah L.H."/>
            <person name="Lee C.T."/>
            <person name="Nishiyama T."/>
            <person name="Sese J."/>
            <person name="O'Brien M.J."/>
            <person name="Copetti D."/>
            <person name="Mohd Noor M.I."/>
            <person name="Ong R.C."/>
            <person name="Putra M."/>
            <person name="Sireger I.Z."/>
            <person name="Indrioko S."/>
            <person name="Kosugi Y."/>
            <person name="Izuno A."/>
            <person name="Isagi Y."/>
            <person name="Lee S.L."/>
            <person name="Shimizu K.K."/>
        </authorList>
    </citation>
    <scope>NUCLEOTIDE SEQUENCE [LARGE SCALE GENOMIC DNA]</scope>
    <source>
        <strain evidence="1">214</strain>
    </source>
</reference>
<proteinExistence type="predicted"/>
<dbReference type="EMBL" id="BPVZ01000048">
    <property type="protein sequence ID" value="GKV17728.1"/>
    <property type="molecule type" value="Genomic_DNA"/>
</dbReference>
<dbReference type="AlphaFoldDB" id="A0AAV5JYY0"/>
<evidence type="ECO:0000313" key="2">
    <source>
        <dbReference type="Proteomes" id="UP001054252"/>
    </source>
</evidence>
<gene>
    <name evidence="1" type="ORF">SLEP1_g28195</name>
</gene>
<accession>A0AAV5JYY0</accession>